<dbReference type="GO" id="GO:0005886">
    <property type="term" value="C:plasma membrane"/>
    <property type="evidence" value="ECO:0007669"/>
    <property type="project" value="TreeGrafter"/>
</dbReference>
<feature type="transmembrane region" description="Helical" evidence="2">
    <location>
        <begin position="12"/>
        <end position="33"/>
    </location>
</feature>
<comment type="caution">
    <text evidence="3">The sequence shown here is derived from an EMBL/GenBank/DDBJ whole genome shotgun (WGS) entry which is preliminary data.</text>
</comment>
<sequence length="288" mass="31992">MGAGNEDSSSTPLLISFHLIFLVTCCTHLFLSVTGKMENSLLMTLAALLLLGVREGTSQSATLNITNTTASTPHASTPRTTISTETPCPKTIQHITQTVLARLRVIWKKSPCEGQLFLYFPNQNLAPLCSSSYISNWSELCKDMRCGDFKGFKPTRKGNVRVLKDNMTLLINEDCTGLQITCEDTLGSELAAYKAVTGILIFLMLGVILFQYGQPTYKAIRKRFSQKRESRWVGPTQSQSVSYHRGQGPPNNNTLKRQSFPGLERLTVNTSREPSSNRNSDYDSYGFN</sequence>
<evidence type="ECO:0008006" key="5">
    <source>
        <dbReference type="Google" id="ProtNLM"/>
    </source>
</evidence>
<evidence type="ECO:0000256" key="2">
    <source>
        <dbReference type="SAM" id="Phobius"/>
    </source>
</evidence>
<dbReference type="PANTHER" id="PTHR47309:SF1">
    <property type="entry name" value="T-CELL SURFACE GLYCOPROTEIN CD5"/>
    <property type="match status" value="1"/>
</dbReference>
<gene>
    <name evidence="3" type="ORF">R3I93_005966</name>
</gene>
<evidence type="ECO:0000256" key="1">
    <source>
        <dbReference type="SAM" id="MobiDB-lite"/>
    </source>
</evidence>
<dbReference type="InterPro" id="IPR003566">
    <property type="entry name" value="Tcell_CD5"/>
</dbReference>
<keyword evidence="4" id="KW-1185">Reference proteome</keyword>
<reference evidence="3 4" key="1">
    <citation type="submission" date="2024-02" db="EMBL/GenBank/DDBJ databases">
        <title>Chromosome-level genome assembly of the Eurasian Minnow (Phoxinus phoxinus).</title>
        <authorList>
            <person name="Oriowo T.O."/>
            <person name="Martin S."/>
            <person name="Stange M."/>
            <person name="Chrysostomakis Y."/>
            <person name="Brown T."/>
            <person name="Winkler S."/>
            <person name="Kukowka S."/>
            <person name="Myers E.W."/>
            <person name="Bohne A."/>
        </authorList>
    </citation>
    <scope>NUCLEOTIDE SEQUENCE [LARGE SCALE GENOMIC DNA]</scope>
    <source>
        <strain evidence="3">ZFMK-TIS-60720</strain>
        <tissue evidence="3">Whole Organism</tissue>
    </source>
</reference>
<evidence type="ECO:0000313" key="3">
    <source>
        <dbReference type="EMBL" id="KAK7166037.1"/>
    </source>
</evidence>
<feature type="region of interest" description="Disordered" evidence="1">
    <location>
        <begin position="230"/>
        <end position="288"/>
    </location>
</feature>
<dbReference type="PANTHER" id="PTHR47309">
    <property type="entry name" value="T-CELL SURFACE GLYCOPROTEIN CD5"/>
    <property type="match status" value="1"/>
</dbReference>
<dbReference type="AlphaFoldDB" id="A0AAN9HB91"/>
<keyword evidence="2" id="KW-0812">Transmembrane</keyword>
<feature type="compositionally biased region" description="Polar residues" evidence="1">
    <location>
        <begin position="267"/>
        <end position="279"/>
    </location>
</feature>
<dbReference type="Proteomes" id="UP001364617">
    <property type="component" value="Unassembled WGS sequence"/>
</dbReference>
<dbReference type="GO" id="GO:0031295">
    <property type="term" value="P:T cell costimulation"/>
    <property type="evidence" value="ECO:0007669"/>
    <property type="project" value="TreeGrafter"/>
</dbReference>
<keyword evidence="2" id="KW-1133">Transmembrane helix</keyword>
<organism evidence="3 4">
    <name type="scientific">Phoxinus phoxinus</name>
    <name type="common">Eurasian minnow</name>
    <dbReference type="NCBI Taxonomy" id="58324"/>
    <lineage>
        <taxon>Eukaryota</taxon>
        <taxon>Metazoa</taxon>
        <taxon>Chordata</taxon>
        <taxon>Craniata</taxon>
        <taxon>Vertebrata</taxon>
        <taxon>Euteleostomi</taxon>
        <taxon>Actinopterygii</taxon>
        <taxon>Neopterygii</taxon>
        <taxon>Teleostei</taxon>
        <taxon>Ostariophysi</taxon>
        <taxon>Cypriniformes</taxon>
        <taxon>Leuciscidae</taxon>
        <taxon>Phoxininae</taxon>
        <taxon>Phoxinus</taxon>
    </lineage>
</organism>
<feature type="transmembrane region" description="Helical" evidence="2">
    <location>
        <begin position="191"/>
        <end position="213"/>
    </location>
</feature>
<name>A0AAN9HB91_9TELE</name>
<dbReference type="EMBL" id="JAYKXH010000006">
    <property type="protein sequence ID" value="KAK7166037.1"/>
    <property type="molecule type" value="Genomic_DNA"/>
</dbReference>
<evidence type="ECO:0000313" key="4">
    <source>
        <dbReference type="Proteomes" id="UP001364617"/>
    </source>
</evidence>
<protein>
    <recommendedName>
        <fullName evidence="5">T-cell surface glycoprotein CD5</fullName>
    </recommendedName>
</protein>
<accession>A0AAN9HB91</accession>
<keyword evidence="2" id="KW-0472">Membrane</keyword>
<proteinExistence type="predicted"/>